<feature type="transmembrane region" description="Helical" evidence="5">
    <location>
        <begin position="291"/>
        <end position="311"/>
    </location>
</feature>
<proteinExistence type="predicted"/>
<dbReference type="EMBL" id="JARKIF010000024">
    <property type="protein sequence ID" value="KAJ7615307.1"/>
    <property type="molecule type" value="Genomic_DNA"/>
</dbReference>
<feature type="transmembrane region" description="Helical" evidence="5">
    <location>
        <begin position="231"/>
        <end position="253"/>
    </location>
</feature>
<dbReference type="SUPFAM" id="SSF103473">
    <property type="entry name" value="MFS general substrate transporter"/>
    <property type="match status" value="1"/>
</dbReference>
<dbReference type="GO" id="GO:0022857">
    <property type="term" value="F:transmembrane transporter activity"/>
    <property type="evidence" value="ECO:0007669"/>
    <property type="project" value="InterPro"/>
</dbReference>
<keyword evidence="3 5" id="KW-1133">Transmembrane helix</keyword>
<evidence type="ECO:0000256" key="1">
    <source>
        <dbReference type="ARBA" id="ARBA00004141"/>
    </source>
</evidence>
<feature type="transmembrane region" description="Helical" evidence="5">
    <location>
        <begin position="386"/>
        <end position="407"/>
    </location>
</feature>
<comment type="caution">
    <text evidence="6">The sequence shown here is derived from an EMBL/GenBank/DDBJ whole genome shotgun (WGS) entry which is preliminary data.</text>
</comment>
<accession>A0AAD7FC88</accession>
<feature type="transmembrane region" description="Helical" evidence="5">
    <location>
        <begin position="100"/>
        <end position="117"/>
    </location>
</feature>
<dbReference type="PANTHER" id="PTHR23502:SF2">
    <property type="entry name" value="TRANSPORTER, PUTATIVE (AFU_ORTHOLOGUE AFUA_2G08910)-RELATED"/>
    <property type="match status" value="1"/>
</dbReference>
<evidence type="ECO:0000256" key="4">
    <source>
        <dbReference type="ARBA" id="ARBA00023136"/>
    </source>
</evidence>
<sequence length="409" mass="46466">MDRKKLATEMEYRTDDEEDEIEVLSPEHQHYLLQRHGTLDLDPMPSMDPADPYNWSNSKKIINHTLVAFHAIVATGALHRRPRRCPLFWRPLANRYGRRPIFLISLLCSVAGNIGCAKSHTYATMGLCRAITGFFISPAAAIGSAVVSETFFKRERATYMGIWTIMVTCGVPIAPFIFGFVAQRVDYRWIYWILAMVPPIASYFHFRRIDPRPLTLTSLFQPFIYSLKPRICLPAISYAMVFMWAFILPTILIPEIFPLIGEQLGGRTSDWWMRRRHRVLNAPPPPEYRLWLSYPGFALSIIGTVVFLVQIQHLGTSWNITPLIGVVIASVGNQLVTTVLITYAVDCYREDAAGVGVFIVFVRQTWGFIGPFWWNALIDKVQYTGMAGVAVAFMVVFSVLPIVWLQVAA</sequence>
<dbReference type="InterPro" id="IPR011701">
    <property type="entry name" value="MFS"/>
</dbReference>
<evidence type="ECO:0000256" key="5">
    <source>
        <dbReference type="SAM" id="Phobius"/>
    </source>
</evidence>
<keyword evidence="2 5" id="KW-0812">Transmembrane</keyword>
<evidence type="ECO:0000313" key="6">
    <source>
        <dbReference type="EMBL" id="KAJ7615307.1"/>
    </source>
</evidence>
<name>A0AAD7FC88_9AGAR</name>
<feature type="transmembrane region" description="Helical" evidence="5">
    <location>
        <begin position="323"/>
        <end position="343"/>
    </location>
</feature>
<organism evidence="6 7">
    <name type="scientific">Roridomyces roridus</name>
    <dbReference type="NCBI Taxonomy" id="1738132"/>
    <lineage>
        <taxon>Eukaryota</taxon>
        <taxon>Fungi</taxon>
        <taxon>Dikarya</taxon>
        <taxon>Basidiomycota</taxon>
        <taxon>Agaricomycotina</taxon>
        <taxon>Agaricomycetes</taxon>
        <taxon>Agaricomycetidae</taxon>
        <taxon>Agaricales</taxon>
        <taxon>Marasmiineae</taxon>
        <taxon>Mycenaceae</taxon>
        <taxon>Roridomyces</taxon>
    </lineage>
</organism>
<comment type="subcellular location">
    <subcellularLocation>
        <location evidence="1">Membrane</location>
        <topology evidence="1">Multi-pass membrane protein</topology>
    </subcellularLocation>
</comment>
<dbReference type="Gene3D" id="1.20.1250.20">
    <property type="entry name" value="MFS general substrate transporter like domains"/>
    <property type="match status" value="1"/>
</dbReference>
<reference evidence="6" key="1">
    <citation type="submission" date="2023-03" db="EMBL/GenBank/DDBJ databases">
        <title>Massive genome expansion in bonnet fungi (Mycena s.s.) driven by repeated elements and novel gene families across ecological guilds.</title>
        <authorList>
            <consortium name="Lawrence Berkeley National Laboratory"/>
            <person name="Harder C.B."/>
            <person name="Miyauchi S."/>
            <person name="Viragh M."/>
            <person name="Kuo A."/>
            <person name="Thoen E."/>
            <person name="Andreopoulos B."/>
            <person name="Lu D."/>
            <person name="Skrede I."/>
            <person name="Drula E."/>
            <person name="Henrissat B."/>
            <person name="Morin E."/>
            <person name="Kohler A."/>
            <person name="Barry K."/>
            <person name="LaButti K."/>
            <person name="Morin E."/>
            <person name="Salamov A."/>
            <person name="Lipzen A."/>
            <person name="Mereny Z."/>
            <person name="Hegedus B."/>
            <person name="Baldrian P."/>
            <person name="Stursova M."/>
            <person name="Weitz H."/>
            <person name="Taylor A."/>
            <person name="Grigoriev I.V."/>
            <person name="Nagy L.G."/>
            <person name="Martin F."/>
            <person name="Kauserud H."/>
        </authorList>
    </citation>
    <scope>NUCLEOTIDE SEQUENCE</scope>
    <source>
        <strain evidence="6">9284</strain>
    </source>
</reference>
<gene>
    <name evidence="6" type="ORF">FB45DRAFT_981560</name>
</gene>
<evidence type="ECO:0000256" key="2">
    <source>
        <dbReference type="ARBA" id="ARBA00022692"/>
    </source>
</evidence>
<feature type="transmembrane region" description="Helical" evidence="5">
    <location>
        <begin position="355"/>
        <end position="374"/>
    </location>
</feature>
<keyword evidence="4 5" id="KW-0472">Membrane</keyword>
<keyword evidence="7" id="KW-1185">Reference proteome</keyword>
<dbReference type="AlphaFoldDB" id="A0AAD7FC88"/>
<dbReference type="GO" id="GO:0005886">
    <property type="term" value="C:plasma membrane"/>
    <property type="evidence" value="ECO:0007669"/>
    <property type="project" value="TreeGrafter"/>
</dbReference>
<protein>
    <submittedName>
        <fullName evidence="6">Major facilitator superfamily domain-containing protein</fullName>
    </submittedName>
</protein>
<feature type="transmembrane region" description="Helical" evidence="5">
    <location>
        <begin position="123"/>
        <end position="147"/>
    </location>
</feature>
<feature type="transmembrane region" description="Helical" evidence="5">
    <location>
        <begin position="189"/>
        <end position="206"/>
    </location>
</feature>
<dbReference type="PANTHER" id="PTHR23502">
    <property type="entry name" value="MAJOR FACILITATOR SUPERFAMILY"/>
    <property type="match status" value="1"/>
</dbReference>
<evidence type="ECO:0000313" key="7">
    <source>
        <dbReference type="Proteomes" id="UP001221142"/>
    </source>
</evidence>
<evidence type="ECO:0000256" key="3">
    <source>
        <dbReference type="ARBA" id="ARBA00022989"/>
    </source>
</evidence>
<feature type="transmembrane region" description="Helical" evidence="5">
    <location>
        <begin position="159"/>
        <end position="183"/>
    </location>
</feature>
<dbReference type="InterPro" id="IPR036259">
    <property type="entry name" value="MFS_trans_sf"/>
</dbReference>
<dbReference type="Proteomes" id="UP001221142">
    <property type="component" value="Unassembled WGS sequence"/>
</dbReference>
<dbReference type="Pfam" id="PF07690">
    <property type="entry name" value="MFS_1"/>
    <property type="match status" value="1"/>
</dbReference>